<feature type="transmembrane region" description="Helical" evidence="1">
    <location>
        <begin position="104"/>
        <end position="126"/>
    </location>
</feature>
<protein>
    <submittedName>
        <fullName evidence="4">MHYT domain-containing protein</fullName>
    </submittedName>
</protein>
<sequence>MGDYDVSLVVASFVVAVLAAYTAVYFGLRLGRSKGGERWRWLVLGGLAMGSGIWTMHFVGMRAMDMGVEMSFDGTMTAVSWLAAVLASCLALQIISRPSVNRSLFVMATLAMAGGIVVMHYLGMYAMRMSVPPEFNALWLGVSVAIAVIASGGALALCRILARMEGAPSPLIRLGAALTMAVAICGMHYTGMLAMTFPGDAVPSPDNGLRGDWMGIPLAVFCVALLAVALFVAVYDLQERRERILKQQQENERVARKAFVDPVTGLPNRSGLEQRLLDALASEDARRHPFALVHLDVANFRALANRLGPKSLDDVIREVAGAIRDLLPETVYLARYSNSGFFLLVPDYQESGHQFLFRQLRELDQRIGTSAVPLLWRAGQSVFPVTGNSSRKLIRAAMVPRDLSEIGRFENVKADPEMVLPGNKAVS</sequence>
<dbReference type="NCBIfam" id="TIGR00254">
    <property type="entry name" value="GGDEF"/>
    <property type="match status" value="1"/>
</dbReference>
<feature type="transmembrane region" description="Helical" evidence="1">
    <location>
        <begin position="78"/>
        <end position="95"/>
    </location>
</feature>
<evidence type="ECO:0000256" key="1">
    <source>
        <dbReference type="PROSITE-ProRule" id="PRU00244"/>
    </source>
</evidence>
<gene>
    <name evidence="4" type="ORF">ACFPQA_15630</name>
</gene>
<dbReference type="InterPro" id="IPR005330">
    <property type="entry name" value="MHYT_dom"/>
</dbReference>
<dbReference type="InterPro" id="IPR000160">
    <property type="entry name" value="GGDEF_dom"/>
</dbReference>
<dbReference type="SMART" id="SM00267">
    <property type="entry name" value="GGDEF"/>
    <property type="match status" value="1"/>
</dbReference>
<dbReference type="Pfam" id="PF00990">
    <property type="entry name" value="GGDEF"/>
    <property type="match status" value="1"/>
</dbReference>
<feature type="transmembrane region" description="Helical" evidence="1">
    <location>
        <begin position="215"/>
        <end position="237"/>
    </location>
</feature>
<comment type="caution">
    <text evidence="4">The sequence shown here is derived from an EMBL/GenBank/DDBJ whole genome shotgun (WGS) entry which is preliminary data.</text>
</comment>
<dbReference type="Pfam" id="PF03707">
    <property type="entry name" value="MHYT"/>
    <property type="match status" value="3"/>
</dbReference>
<feature type="transmembrane region" description="Helical" evidence="1">
    <location>
        <begin position="6"/>
        <end position="27"/>
    </location>
</feature>
<dbReference type="PANTHER" id="PTHR35152:SF1">
    <property type="entry name" value="DOMAIN SIGNALLING PROTEIN, PUTATIVE (AFU_ORTHOLOGUE AFUA_5G11310)-RELATED"/>
    <property type="match status" value="1"/>
</dbReference>
<keyword evidence="1" id="KW-0472">Membrane</keyword>
<evidence type="ECO:0000259" key="3">
    <source>
        <dbReference type="PROSITE" id="PS50924"/>
    </source>
</evidence>
<dbReference type="SUPFAM" id="SSF55073">
    <property type="entry name" value="Nucleotide cyclase"/>
    <property type="match status" value="1"/>
</dbReference>
<dbReference type="EMBL" id="JBHSNL010000006">
    <property type="protein sequence ID" value="MFC5546494.1"/>
    <property type="molecule type" value="Genomic_DNA"/>
</dbReference>
<dbReference type="PANTHER" id="PTHR35152">
    <property type="entry name" value="DOMAIN SIGNALLING PROTEIN, PUTATIVE (AFU_ORTHOLOGUE AFUA_5G11310)-RELATED"/>
    <property type="match status" value="1"/>
</dbReference>
<dbReference type="PROSITE" id="PS50887">
    <property type="entry name" value="GGDEF"/>
    <property type="match status" value="1"/>
</dbReference>
<dbReference type="Gene3D" id="3.30.70.270">
    <property type="match status" value="1"/>
</dbReference>
<feature type="transmembrane region" description="Helical" evidence="1">
    <location>
        <begin position="138"/>
        <end position="162"/>
    </location>
</feature>
<accession>A0ABW0RNU9</accession>
<dbReference type="InterPro" id="IPR043128">
    <property type="entry name" value="Rev_trsase/Diguanyl_cyclase"/>
</dbReference>
<feature type="transmembrane region" description="Helical" evidence="1">
    <location>
        <begin position="174"/>
        <end position="195"/>
    </location>
</feature>
<keyword evidence="1" id="KW-1133">Transmembrane helix</keyword>
<evidence type="ECO:0000313" key="5">
    <source>
        <dbReference type="Proteomes" id="UP001596055"/>
    </source>
</evidence>
<dbReference type="PROSITE" id="PS50924">
    <property type="entry name" value="MHYT"/>
    <property type="match status" value="1"/>
</dbReference>
<evidence type="ECO:0000313" key="4">
    <source>
        <dbReference type="EMBL" id="MFC5546494.1"/>
    </source>
</evidence>
<dbReference type="RefSeq" id="WP_248158500.1">
    <property type="nucleotide sequence ID" value="NZ_JAKZAJ010000004.1"/>
</dbReference>
<evidence type="ECO:0000259" key="2">
    <source>
        <dbReference type="PROSITE" id="PS50887"/>
    </source>
</evidence>
<feature type="transmembrane region" description="Helical" evidence="1">
    <location>
        <begin position="39"/>
        <end position="58"/>
    </location>
</feature>
<organism evidence="4 5">
    <name type="scientific">Marinobacter koreensis</name>
    <dbReference type="NCBI Taxonomy" id="335974"/>
    <lineage>
        <taxon>Bacteria</taxon>
        <taxon>Pseudomonadati</taxon>
        <taxon>Pseudomonadota</taxon>
        <taxon>Gammaproteobacteria</taxon>
        <taxon>Pseudomonadales</taxon>
        <taxon>Marinobacteraceae</taxon>
        <taxon>Marinobacter</taxon>
    </lineage>
</organism>
<proteinExistence type="predicted"/>
<reference evidence="5" key="1">
    <citation type="journal article" date="2019" name="Int. J. Syst. Evol. Microbiol.">
        <title>The Global Catalogue of Microorganisms (GCM) 10K type strain sequencing project: providing services to taxonomists for standard genome sequencing and annotation.</title>
        <authorList>
            <consortium name="The Broad Institute Genomics Platform"/>
            <consortium name="The Broad Institute Genome Sequencing Center for Infectious Disease"/>
            <person name="Wu L."/>
            <person name="Ma J."/>
        </authorList>
    </citation>
    <scope>NUCLEOTIDE SEQUENCE [LARGE SCALE GENOMIC DNA]</scope>
    <source>
        <strain evidence="5">CGMCC 4.1799</strain>
    </source>
</reference>
<keyword evidence="1" id="KW-0812">Transmembrane</keyword>
<feature type="domain" description="GGDEF" evidence="2">
    <location>
        <begin position="288"/>
        <end position="416"/>
    </location>
</feature>
<dbReference type="Proteomes" id="UP001596055">
    <property type="component" value="Unassembled WGS sequence"/>
</dbReference>
<feature type="domain" description="MHYT" evidence="3">
    <location>
        <begin position="4"/>
        <end position="198"/>
    </location>
</feature>
<dbReference type="InterPro" id="IPR029787">
    <property type="entry name" value="Nucleotide_cyclase"/>
</dbReference>
<keyword evidence="5" id="KW-1185">Reference proteome</keyword>
<name>A0ABW0RNU9_9GAMM</name>